<evidence type="ECO:0000313" key="6">
    <source>
        <dbReference type="EMBL" id="GMN68373.1"/>
    </source>
</evidence>
<evidence type="ECO:0000313" key="7">
    <source>
        <dbReference type="Proteomes" id="UP001187192"/>
    </source>
</evidence>
<dbReference type="Proteomes" id="UP001187192">
    <property type="component" value="Unassembled WGS sequence"/>
</dbReference>
<dbReference type="AlphaFoldDB" id="A0AA88E5B3"/>
<sequence>MHVNEKSMGRLANTFYPSWGLLHNDLKKPPLKALLFEEKLELFLAQPYQEWDEINVLEKLRASSLWKDFVKIETDIIKQVPSWVDWPFVIRGALRRLFGTPLKKAQKEAAKVAAAEKAAQSKRATEPPSLPVIESSLEPPTMSVQSPAKKRKADEKPKRKVPAKRKKMSKAYTSETDLDLHSSKQEDKNIEADLPPGTSLFQNKSINVGIMRQLLSDVDSDAINEGRIQSHLDEFLWDADKVVEQKKLVKGLHDKDRERGEKLLDIKRRFKDMKSNSNGMIDELHSLKQKANEGVEMMKVMLDRFNETLAKIKTLEESLKEKEADNSVLVARIVDAYERATLKAHYDLLKEYKQGLLVDANVEEEIELYKDFLAEAGGSSFAPIDVAVPTLN</sequence>
<keyword evidence="1" id="KW-0175">Coiled coil</keyword>
<evidence type="ECO:0000256" key="1">
    <source>
        <dbReference type="SAM" id="Coils"/>
    </source>
</evidence>
<dbReference type="EMBL" id="BTGU01000600">
    <property type="protein sequence ID" value="GMN68359.1"/>
    <property type="molecule type" value="Genomic_DNA"/>
</dbReference>
<protein>
    <submittedName>
        <fullName evidence="5">Uncharacterized protein</fullName>
    </submittedName>
</protein>
<feature type="coiled-coil region" evidence="1">
    <location>
        <begin position="302"/>
        <end position="332"/>
    </location>
</feature>
<proteinExistence type="predicted"/>
<feature type="compositionally biased region" description="Basic and acidic residues" evidence="2">
    <location>
        <begin position="178"/>
        <end position="191"/>
    </location>
</feature>
<dbReference type="EMBL" id="BTGU01000602">
    <property type="protein sequence ID" value="GMN68373.1"/>
    <property type="molecule type" value="Genomic_DNA"/>
</dbReference>
<keyword evidence="7" id="KW-1185">Reference proteome</keyword>
<comment type="caution">
    <text evidence="5">The sequence shown here is derived from an EMBL/GenBank/DDBJ whole genome shotgun (WGS) entry which is preliminary data.</text>
</comment>
<dbReference type="EMBL" id="BTGU01000599">
    <property type="protein sequence ID" value="GMN68358.1"/>
    <property type="molecule type" value="Genomic_DNA"/>
</dbReference>
<organism evidence="5 7">
    <name type="scientific">Ficus carica</name>
    <name type="common">Common fig</name>
    <dbReference type="NCBI Taxonomy" id="3494"/>
    <lineage>
        <taxon>Eukaryota</taxon>
        <taxon>Viridiplantae</taxon>
        <taxon>Streptophyta</taxon>
        <taxon>Embryophyta</taxon>
        <taxon>Tracheophyta</taxon>
        <taxon>Spermatophyta</taxon>
        <taxon>Magnoliopsida</taxon>
        <taxon>eudicotyledons</taxon>
        <taxon>Gunneridae</taxon>
        <taxon>Pentapetalae</taxon>
        <taxon>rosids</taxon>
        <taxon>fabids</taxon>
        <taxon>Rosales</taxon>
        <taxon>Moraceae</taxon>
        <taxon>Ficeae</taxon>
        <taxon>Ficus</taxon>
    </lineage>
</organism>
<feature type="region of interest" description="Disordered" evidence="2">
    <location>
        <begin position="117"/>
        <end position="196"/>
    </location>
</feature>
<evidence type="ECO:0000313" key="4">
    <source>
        <dbReference type="EMBL" id="GMN68359.1"/>
    </source>
</evidence>
<accession>A0AA88E5B3</accession>
<evidence type="ECO:0000313" key="3">
    <source>
        <dbReference type="EMBL" id="GMN68358.1"/>
    </source>
</evidence>
<evidence type="ECO:0000313" key="5">
    <source>
        <dbReference type="EMBL" id="GMN68372.1"/>
    </source>
</evidence>
<feature type="compositionally biased region" description="Basic residues" evidence="2">
    <location>
        <begin position="158"/>
        <end position="169"/>
    </location>
</feature>
<reference evidence="5" key="1">
    <citation type="submission" date="2023-07" db="EMBL/GenBank/DDBJ databases">
        <title>draft genome sequence of fig (Ficus carica).</title>
        <authorList>
            <person name="Takahashi T."/>
            <person name="Nishimura K."/>
        </authorList>
    </citation>
    <scope>NUCLEOTIDE SEQUENCE</scope>
</reference>
<evidence type="ECO:0000256" key="2">
    <source>
        <dbReference type="SAM" id="MobiDB-lite"/>
    </source>
</evidence>
<dbReference type="EMBL" id="BTGU01000601">
    <property type="protein sequence ID" value="GMN68372.1"/>
    <property type="molecule type" value="Genomic_DNA"/>
</dbReference>
<name>A0AA88E5B3_FICCA</name>
<gene>
    <name evidence="3" type="ORF">TIFTF001_037409</name>
    <name evidence="4" type="ORF">TIFTF001_037420</name>
    <name evidence="5" type="ORF">TIFTF001_037423</name>
    <name evidence="6" type="ORF">TIFTF001_037434</name>
</gene>